<keyword evidence="3" id="KW-1185">Reference proteome</keyword>
<feature type="region of interest" description="Disordered" evidence="1">
    <location>
        <begin position="16"/>
        <end position="65"/>
    </location>
</feature>
<proteinExistence type="predicted"/>
<feature type="compositionally biased region" description="Basic and acidic residues" evidence="1">
    <location>
        <begin position="55"/>
        <end position="65"/>
    </location>
</feature>
<reference evidence="2 3" key="1">
    <citation type="journal article" date="2018" name="Genome Biol. Evol.">
        <title>Multiple Roots of Fruiting Body Formation in Amoebozoa.</title>
        <authorList>
            <person name="Hillmann F."/>
            <person name="Forbes G."/>
            <person name="Novohradska S."/>
            <person name="Ferling I."/>
            <person name="Riege K."/>
            <person name="Groth M."/>
            <person name="Westermann M."/>
            <person name="Marz M."/>
            <person name="Spaller T."/>
            <person name="Winckler T."/>
            <person name="Schaap P."/>
            <person name="Glockner G."/>
        </authorList>
    </citation>
    <scope>NUCLEOTIDE SEQUENCE [LARGE SCALE GENOMIC DNA]</scope>
    <source>
        <strain evidence="2 3">Jena</strain>
    </source>
</reference>
<evidence type="ECO:0000256" key="1">
    <source>
        <dbReference type="SAM" id="MobiDB-lite"/>
    </source>
</evidence>
<dbReference type="Proteomes" id="UP000241769">
    <property type="component" value="Unassembled WGS sequence"/>
</dbReference>
<protein>
    <submittedName>
        <fullName evidence="2">Uncharacterized protein</fullName>
    </submittedName>
</protein>
<dbReference type="EMBL" id="MDYQ01000007">
    <property type="protein sequence ID" value="PRP88787.1"/>
    <property type="molecule type" value="Genomic_DNA"/>
</dbReference>
<evidence type="ECO:0000313" key="3">
    <source>
        <dbReference type="Proteomes" id="UP000241769"/>
    </source>
</evidence>
<organism evidence="2 3">
    <name type="scientific">Planoprotostelium fungivorum</name>
    <dbReference type="NCBI Taxonomy" id="1890364"/>
    <lineage>
        <taxon>Eukaryota</taxon>
        <taxon>Amoebozoa</taxon>
        <taxon>Evosea</taxon>
        <taxon>Variosea</taxon>
        <taxon>Cavosteliida</taxon>
        <taxon>Cavosteliaceae</taxon>
        <taxon>Planoprotostelium</taxon>
    </lineage>
</organism>
<dbReference type="InParanoid" id="A0A2P6NXV7"/>
<comment type="caution">
    <text evidence="2">The sequence shown here is derived from an EMBL/GenBank/DDBJ whole genome shotgun (WGS) entry which is preliminary data.</text>
</comment>
<name>A0A2P6NXV7_9EUKA</name>
<dbReference type="OrthoDB" id="17620at2759"/>
<evidence type="ECO:0000313" key="2">
    <source>
        <dbReference type="EMBL" id="PRP88787.1"/>
    </source>
</evidence>
<gene>
    <name evidence="2" type="ORF">PROFUN_00255</name>
</gene>
<accession>A0A2P6NXV7</accession>
<dbReference type="AlphaFoldDB" id="A0A2P6NXV7"/>
<sequence length="211" mass="24097">MEDMIQSDAAFREQFDRQSNTFHGGSTVPVPVGGQRVPDALSQEADWRSLPVQEPEEKKSFGPEYDRVEKLRNDLGDLKKTMSNINAPVEAIMKLSAQLSSAQPEETEKLTKNLESEKQKRQKVVEELDHFNVLLKGSEYGQLFLDNSVYSSSPDKYEHIEEIKKAAAKAESLTKEEQIDFGSLVKRHTTQIFREQKVLLEKMKALKKQQQ</sequence>